<proteinExistence type="inferred from homology"/>
<evidence type="ECO:0000256" key="2">
    <source>
        <dbReference type="ARBA" id="ARBA00010343"/>
    </source>
</evidence>
<sequence length="245" mass="27262">MSTLPKRKVRPPTYGYGRGKGGKGLVKVGKGLSGAVRHRKVLRDNIQGLTKPAIKRLAHRAGVKKVSGLIYEEIRGVTKVFMEPLIRSCVVIARTEEKKTVKIRHLYGALEIAKTPLAAAINPTTGSATFFKACEVESRPAGALPKKTRARPGTKALQDIRRQQKSEGCLIFAKLPFERFVREIAQDYEIDMQFAADFLLMVQFVCEQYLVGLLFDANSAAIHDGRQTIFPKDIQLARMIRGERA</sequence>
<evidence type="ECO:0000259" key="6">
    <source>
        <dbReference type="Pfam" id="PF00125"/>
    </source>
</evidence>
<evidence type="ECO:0000256" key="4">
    <source>
        <dbReference type="ARBA" id="ARBA00023125"/>
    </source>
</evidence>
<dbReference type="GO" id="GO:0003677">
    <property type="term" value="F:DNA binding"/>
    <property type="evidence" value="ECO:0007669"/>
    <property type="project" value="UniProtKB-KW"/>
</dbReference>
<feature type="domain" description="Core Histone H2A/H2B/H3" evidence="6">
    <location>
        <begin position="152"/>
        <end position="239"/>
    </location>
</feature>
<organism evidence="7">
    <name type="scientific">Pithovirus LCPAC304</name>
    <dbReference type="NCBI Taxonomy" id="2506594"/>
    <lineage>
        <taxon>Viruses</taxon>
        <taxon>Pithoviruses</taxon>
    </lineage>
</organism>
<evidence type="ECO:0000313" key="7">
    <source>
        <dbReference type="EMBL" id="QBK91701.1"/>
    </source>
</evidence>
<keyword evidence="4" id="KW-0238">DNA-binding</keyword>
<dbReference type="SMART" id="SM00417">
    <property type="entry name" value="H4"/>
    <property type="match status" value="1"/>
</dbReference>
<dbReference type="InterPro" id="IPR009072">
    <property type="entry name" value="Histone-fold"/>
</dbReference>
<evidence type="ECO:0000256" key="3">
    <source>
        <dbReference type="ARBA" id="ARBA00022454"/>
    </source>
</evidence>
<name>A0A481ZAM9_9VIRU</name>
<dbReference type="InterPro" id="IPR007125">
    <property type="entry name" value="H2A/H2B/H3"/>
</dbReference>
<dbReference type="SUPFAM" id="SSF47113">
    <property type="entry name" value="Histone-fold"/>
    <property type="match status" value="2"/>
</dbReference>
<dbReference type="PRINTS" id="PR00623">
    <property type="entry name" value="HISTONEH4"/>
</dbReference>
<keyword evidence="3" id="KW-0158">Chromosome</keyword>
<dbReference type="InterPro" id="IPR000164">
    <property type="entry name" value="Histone_H3/CENP-A"/>
</dbReference>
<dbReference type="GO" id="GO:0030527">
    <property type="term" value="F:structural constituent of chromatin"/>
    <property type="evidence" value="ECO:0007669"/>
    <property type="project" value="InterPro"/>
</dbReference>
<reference evidence="7" key="1">
    <citation type="journal article" date="2019" name="MBio">
        <title>Virus Genomes from Deep Sea Sediments Expand the Ocean Megavirome and Support Independent Origins of Viral Gigantism.</title>
        <authorList>
            <person name="Backstrom D."/>
            <person name="Yutin N."/>
            <person name="Jorgensen S.L."/>
            <person name="Dharamshi J."/>
            <person name="Homa F."/>
            <person name="Zaremba-Niedwiedzka K."/>
            <person name="Spang A."/>
            <person name="Wolf Y.I."/>
            <person name="Koonin E.V."/>
            <person name="Ettema T.J."/>
        </authorList>
    </citation>
    <scope>NUCLEOTIDE SEQUENCE</scope>
</reference>
<dbReference type="FunFam" id="1.10.20.10:FF:000085">
    <property type="entry name" value="Histone H3.2"/>
    <property type="match status" value="1"/>
</dbReference>
<dbReference type="Pfam" id="PF00125">
    <property type="entry name" value="Histone"/>
    <property type="match status" value="1"/>
</dbReference>
<accession>A0A481ZAM9</accession>
<evidence type="ECO:0000256" key="1">
    <source>
        <dbReference type="ARBA" id="ARBA00004286"/>
    </source>
</evidence>
<keyword evidence="5" id="KW-0544">Nucleosome core</keyword>
<dbReference type="GO" id="GO:0046982">
    <property type="term" value="F:protein heterodimerization activity"/>
    <property type="evidence" value="ECO:0007669"/>
    <property type="project" value="InterPro"/>
</dbReference>
<dbReference type="EMBL" id="MK500565">
    <property type="protein sequence ID" value="QBK91701.1"/>
    <property type="molecule type" value="Genomic_DNA"/>
</dbReference>
<dbReference type="Gene3D" id="1.10.20.10">
    <property type="entry name" value="Histone, subunit A"/>
    <property type="match status" value="2"/>
</dbReference>
<comment type="subcellular location">
    <subcellularLocation>
        <location evidence="1">Chromosome</location>
    </subcellularLocation>
</comment>
<gene>
    <name evidence="7" type="ORF">LCPAC304_00270</name>
</gene>
<dbReference type="InterPro" id="IPR001951">
    <property type="entry name" value="Histone_H4"/>
</dbReference>
<dbReference type="PANTHER" id="PTHR11426">
    <property type="entry name" value="HISTONE H3"/>
    <property type="match status" value="1"/>
</dbReference>
<dbReference type="SMART" id="SM00428">
    <property type="entry name" value="H3"/>
    <property type="match status" value="1"/>
</dbReference>
<evidence type="ECO:0000256" key="5">
    <source>
        <dbReference type="ARBA" id="ARBA00023269"/>
    </source>
</evidence>
<comment type="similarity">
    <text evidence="2">Belongs to the histone H3 family.</text>
</comment>
<dbReference type="CDD" id="cd22912">
    <property type="entry name" value="HFD_H4"/>
    <property type="match status" value="1"/>
</dbReference>
<protein>
    <submittedName>
        <fullName evidence="7">Histone-like protein</fullName>
    </submittedName>
</protein>